<name>A0A6P8Z5T5_THRPL</name>
<organism evidence="4">
    <name type="scientific">Thrips palmi</name>
    <name type="common">Melon thrips</name>
    <dbReference type="NCBI Taxonomy" id="161013"/>
    <lineage>
        <taxon>Eukaryota</taxon>
        <taxon>Metazoa</taxon>
        <taxon>Ecdysozoa</taxon>
        <taxon>Arthropoda</taxon>
        <taxon>Hexapoda</taxon>
        <taxon>Insecta</taxon>
        <taxon>Pterygota</taxon>
        <taxon>Neoptera</taxon>
        <taxon>Paraneoptera</taxon>
        <taxon>Thysanoptera</taxon>
        <taxon>Terebrantia</taxon>
        <taxon>Thripoidea</taxon>
        <taxon>Thripidae</taxon>
        <taxon>Thrips</taxon>
    </lineage>
</organism>
<dbReference type="AlphaFoldDB" id="A0A6P8Z5T5"/>
<evidence type="ECO:0000313" key="4">
    <source>
        <dbReference type="RefSeq" id="XP_034245470.1"/>
    </source>
</evidence>
<feature type="coiled-coil region" evidence="1">
    <location>
        <begin position="327"/>
        <end position="389"/>
    </location>
</feature>
<feature type="compositionally biased region" description="Basic and acidic residues" evidence="2">
    <location>
        <begin position="238"/>
        <end position="255"/>
    </location>
</feature>
<feature type="compositionally biased region" description="Low complexity" evidence="2">
    <location>
        <begin position="815"/>
        <end position="828"/>
    </location>
</feature>
<dbReference type="RefSeq" id="XP_034245470.1">
    <property type="nucleotide sequence ID" value="XM_034389579.1"/>
</dbReference>
<dbReference type="OrthoDB" id="1684102at2759"/>
<feature type="compositionally biased region" description="Low complexity" evidence="2">
    <location>
        <begin position="83"/>
        <end position="102"/>
    </location>
</feature>
<feature type="region of interest" description="Disordered" evidence="2">
    <location>
        <begin position="647"/>
        <end position="877"/>
    </location>
</feature>
<feature type="compositionally biased region" description="Low complexity" evidence="2">
    <location>
        <begin position="719"/>
        <end position="732"/>
    </location>
</feature>
<accession>A0A6P8Z5T5</accession>
<feature type="compositionally biased region" description="Low complexity" evidence="2">
    <location>
        <begin position="136"/>
        <end position="151"/>
    </location>
</feature>
<dbReference type="CTD" id="41788"/>
<evidence type="ECO:0000256" key="2">
    <source>
        <dbReference type="SAM" id="MobiDB-lite"/>
    </source>
</evidence>
<proteinExistence type="predicted"/>
<sequence length="898" mass="98440">MSREYYVQCSPFAVQATPTGRGHTYLGMDCGSEQSSSGLHHLMNEQAKSLAALHELQNEVGALLEFRDLVIETFPHLRSKMASQPSSSGALSSSNTTPNSSSAGMSHIPVPTTRREWEPGIRVKRKLGNKDNEANSSSLTSSRSRSNSQGSKYQTSQLMNGASTSNGSGSSSTGSSAIQDSGFGTESKEHYSASSSSSQKGGGVSVPCAEDELWNLLDVIHRKGTKLRQEVEHLQTRLQDRDIHSERSRDRDRTRARSLGSVPCSDSSRDLRTQPLHSRERLSRSVERCFVDDVDEYLDREDLGDEDSRDSVDYRTQRLLELGREEVRTLRRERDLLLDRLAEMEAEMLASRARASHLKNELGALSCAKREVEDRLQSAISEKTELNSRIHDLHLQFRKNPGASVNGNLVKPVAVPSPQRAGAVSQFVSSQPVKQTESSCFTPVLSSHTPSEDKYREPISHMRFPKNNSVESNNGFITSSKVFQTVERPGSGSANSDCTSYSESQHTRSEFIGRNVKLGALDGIISCPSDIPNFVRGVAPDVERIAAVLKETDHVELQRHLLTSMAENKALKLRSVSEQRIREGLAHQLDTTREENDDLKFQLEERNIELEGTRARVRVLEKIHHVTLRTDSPIHIKPMIQNIQTGDETNNQQHSSSTESAHDIEGQRAPTTTPAASPTNSHTLFPKAPISPRRRPSKIPLVKSYCAPKPPGSKGSQDGASNSTGTSMSSTGRDTLKRRKAGSSPASRGTSIPDGTISWRQRRDSSPSLGPGTGTRSRDSLSSGGVGRSSSIHHGSRESLAGPRSRSTPARNDGTLSKTPSLASSSSLSRRELAKSRDSVHSSPGGRKFPTSQVRRSNVSGSSVSRTNLNDSEQSKARSNRLFSWGNWWKIGILDSPS</sequence>
<feature type="compositionally biased region" description="Low complexity" evidence="2">
    <location>
        <begin position="780"/>
        <end position="793"/>
    </location>
</feature>
<dbReference type="KEGG" id="tpal:117647686"/>
<evidence type="ECO:0000256" key="1">
    <source>
        <dbReference type="SAM" id="Coils"/>
    </source>
</evidence>
<feature type="compositionally biased region" description="Basic and acidic residues" evidence="2">
    <location>
        <begin position="267"/>
        <end position="278"/>
    </location>
</feature>
<keyword evidence="3" id="KW-1185">Reference proteome</keyword>
<feature type="compositionally biased region" description="Basic and acidic residues" evidence="2">
    <location>
        <begin position="829"/>
        <end position="840"/>
    </location>
</feature>
<feature type="compositionally biased region" description="Polar residues" evidence="2">
    <location>
        <begin position="647"/>
        <end position="659"/>
    </location>
</feature>
<dbReference type="InParanoid" id="A0A6P8Z5T5"/>
<feature type="region of interest" description="Disordered" evidence="2">
    <location>
        <begin position="81"/>
        <end position="205"/>
    </location>
</feature>
<dbReference type="FunCoup" id="A0A6P8Z5T5">
    <property type="interactions" value="29"/>
</dbReference>
<feature type="compositionally biased region" description="Low complexity" evidence="2">
    <location>
        <begin position="852"/>
        <end position="866"/>
    </location>
</feature>
<feature type="compositionally biased region" description="Low complexity" evidence="2">
    <location>
        <begin position="160"/>
        <end position="177"/>
    </location>
</feature>
<feature type="compositionally biased region" description="Low complexity" evidence="2">
    <location>
        <begin position="669"/>
        <end position="679"/>
    </location>
</feature>
<dbReference type="Proteomes" id="UP000515158">
    <property type="component" value="Unplaced"/>
</dbReference>
<protein>
    <submittedName>
        <fullName evidence="4">Uncharacterized protein LOC117647686</fullName>
    </submittedName>
</protein>
<dbReference type="GeneID" id="117647686"/>
<keyword evidence="1" id="KW-0175">Coiled coil</keyword>
<gene>
    <name evidence="4" type="primary">LOC117647686</name>
</gene>
<feature type="region of interest" description="Disordered" evidence="2">
    <location>
        <begin position="238"/>
        <end position="278"/>
    </location>
</feature>
<evidence type="ECO:0000313" key="3">
    <source>
        <dbReference type="Proteomes" id="UP000515158"/>
    </source>
</evidence>
<reference evidence="4" key="1">
    <citation type="submission" date="2025-08" db="UniProtKB">
        <authorList>
            <consortium name="RefSeq"/>
        </authorList>
    </citation>
    <scope>IDENTIFICATION</scope>
    <source>
        <tissue evidence="4">Total insect</tissue>
    </source>
</reference>